<feature type="region of interest" description="Disordered" evidence="1">
    <location>
        <begin position="159"/>
        <end position="247"/>
    </location>
</feature>
<gene>
    <name evidence="2" type="ORF">CCAM_LOCUS114</name>
</gene>
<evidence type="ECO:0000313" key="2">
    <source>
        <dbReference type="EMBL" id="VFQ58338.1"/>
    </source>
</evidence>
<reference evidence="2 3" key="1">
    <citation type="submission" date="2018-04" db="EMBL/GenBank/DDBJ databases">
        <authorList>
            <person name="Vogel A."/>
        </authorList>
    </citation>
    <scope>NUCLEOTIDE SEQUENCE [LARGE SCALE GENOMIC DNA]</scope>
</reference>
<evidence type="ECO:0000256" key="1">
    <source>
        <dbReference type="SAM" id="MobiDB-lite"/>
    </source>
</evidence>
<feature type="compositionally biased region" description="Basic and acidic residues" evidence="1">
    <location>
        <begin position="176"/>
        <end position="194"/>
    </location>
</feature>
<feature type="compositionally biased region" description="Basic and acidic residues" evidence="1">
    <location>
        <begin position="224"/>
        <end position="233"/>
    </location>
</feature>
<feature type="compositionally biased region" description="Polar residues" evidence="1">
    <location>
        <begin position="361"/>
        <end position="372"/>
    </location>
</feature>
<keyword evidence="3" id="KW-1185">Reference proteome</keyword>
<evidence type="ECO:0000313" key="3">
    <source>
        <dbReference type="Proteomes" id="UP000595140"/>
    </source>
</evidence>
<proteinExistence type="predicted"/>
<organism evidence="2 3">
    <name type="scientific">Cuscuta campestris</name>
    <dbReference type="NCBI Taxonomy" id="132261"/>
    <lineage>
        <taxon>Eukaryota</taxon>
        <taxon>Viridiplantae</taxon>
        <taxon>Streptophyta</taxon>
        <taxon>Embryophyta</taxon>
        <taxon>Tracheophyta</taxon>
        <taxon>Spermatophyta</taxon>
        <taxon>Magnoliopsida</taxon>
        <taxon>eudicotyledons</taxon>
        <taxon>Gunneridae</taxon>
        <taxon>Pentapetalae</taxon>
        <taxon>asterids</taxon>
        <taxon>lamiids</taxon>
        <taxon>Solanales</taxon>
        <taxon>Convolvulaceae</taxon>
        <taxon>Cuscuteae</taxon>
        <taxon>Cuscuta</taxon>
        <taxon>Cuscuta subgen. Grammica</taxon>
        <taxon>Cuscuta sect. Cleistogrammica</taxon>
    </lineage>
</organism>
<feature type="compositionally biased region" description="Basic and acidic residues" evidence="1">
    <location>
        <begin position="319"/>
        <end position="333"/>
    </location>
</feature>
<dbReference type="EMBL" id="OOIL02000001">
    <property type="protein sequence ID" value="VFQ58338.1"/>
    <property type="molecule type" value="Genomic_DNA"/>
</dbReference>
<dbReference type="AlphaFoldDB" id="A0A484K169"/>
<feature type="region of interest" description="Disordered" evidence="1">
    <location>
        <begin position="310"/>
        <end position="389"/>
    </location>
</feature>
<name>A0A484K169_9ASTE</name>
<accession>A0A484K169</accession>
<sequence>MSSSNYNAVSSQAASESTPAIPLMMSSLGTTFAPITTVGSIGMIPIMLTPTPTPTTTMFPGSITTLGGAFTPYPLAWAQFAADPANAQALQGYQQVMAMMQQAGGFMPFAYPGMTPPIMPPPVSTPSTFVPRMVPIHPVNLTRTLNEAAPSNFHEINEAEQEAARRKKGKAIAEPSKTRDSAFKRLGGKEDGPRKSAKLHLGLEMGRTSAMERLGGGRHAQSRRSRESETIHQDEEEAESQPRASAYTRLSYDEDDLDKIGSWADRVIKPERVQPEPTKDLEDACEKLLKGDPVTGKPYAYGGWVFRLANPDGGASATHDAEDNRADSPDGHAEAGSPHPDMNFNRMTTIIEDDDDDVQVLHSNRSPLSNSPGMDGATSARCSPIHEQS</sequence>
<protein>
    <submittedName>
        <fullName evidence="2">Uncharacterized protein</fullName>
    </submittedName>
</protein>
<dbReference type="Proteomes" id="UP000595140">
    <property type="component" value="Unassembled WGS sequence"/>
</dbReference>